<evidence type="ECO:0000256" key="6">
    <source>
        <dbReference type="ARBA" id="ARBA00022958"/>
    </source>
</evidence>
<dbReference type="EMBL" id="JACIIX010000004">
    <property type="protein sequence ID" value="MBB6209940.1"/>
    <property type="molecule type" value="Genomic_DNA"/>
</dbReference>
<evidence type="ECO:0000256" key="2">
    <source>
        <dbReference type="ARBA" id="ARBA00022448"/>
    </source>
</evidence>
<dbReference type="PANTHER" id="PTHR32024">
    <property type="entry name" value="TRK SYSTEM POTASSIUM UPTAKE PROTEIN TRKG-RELATED"/>
    <property type="match status" value="1"/>
</dbReference>
<keyword evidence="3 10" id="KW-1003">Cell membrane</keyword>
<feature type="binding site" evidence="11">
    <location>
        <position position="116"/>
    </location>
    <ligand>
        <name>K(+)</name>
        <dbReference type="ChEBI" id="CHEBI:29103"/>
    </ligand>
</feature>
<dbReference type="Pfam" id="PF02386">
    <property type="entry name" value="TrkH"/>
    <property type="match status" value="1"/>
</dbReference>
<feature type="transmembrane region" description="Helical" evidence="12">
    <location>
        <begin position="137"/>
        <end position="157"/>
    </location>
</feature>
<keyword evidence="6 10" id="KW-0630">Potassium</keyword>
<evidence type="ECO:0000256" key="4">
    <source>
        <dbReference type="ARBA" id="ARBA00022538"/>
    </source>
</evidence>
<evidence type="ECO:0000256" key="7">
    <source>
        <dbReference type="ARBA" id="ARBA00022989"/>
    </source>
</evidence>
<dbReference type="Proteomes" id="UP000544872">
    <property type="component" value="Unassembled WGS sequence"/>
</dbReference>
<feature type="transmembrane region" description="Helical" evidence="12">
    <location>
        <begin position="273"/>
        <end position="289"/>
    </location>
</feature>
<keyword evidence="4 10" id="KW-0633">Potassium transport</keyword>
<reference evidence="13 14" key="1">
    <citation type="submission" date="2020-08" db="EMBL/GenBank/DDBJ databases">
        <title>Genomic Encyclopedia of Type Strains, Phase IV (KMG-IV): sequencing the most valuable type-strain genomes for metagenomic binning, comparative biology and taxonomic classification.</title>
        <authorList>
            <person name="Goeker M."/>
        </authorList>
    </citation>
    <scope>NUCLEOTIDE SEQUENCE [LARGE SCALE GENOMIC DNA]</scope>
    <source>
        <strain evidence="13 14">DSM 11590</strain>
    </source>
</reference>
<dbReference type="PANTHER" id="PTHR32024:SF3">
    <property type="entry name" value="TRK SYSTEM POTASSIUM UPTAKE PROTEIN"/>
    <property type="match status" value="1"/>
</dbReference>
<dbReference type="RefSeq" id="WP_184262662.1">
    <property type="nucleotide sequence ID" value="NZ_JACIIX010000004.1"/>
</dbReference>
<accession>A0A7X0DLF6</accession>
<feature type="binding site" evidence="11">
    <location>
        <position position="318"/>
    </location>
    <ligand>
        <name>K(+)</name>
        <dbReference type="ChEBI" id="CHEBI:29103"/>
    </ligand>
</feature>
<dbReference type="GO" id="GO:0046872">
    <property type="term" value="F:metal ion binding"/>
    <property type="evidence" value="ECO:0007669"/>
    <property type="project" value="UniProtKB-KW"/>
</dbReference>
<feature type="transmembrane region" description="Helical" evidence="12">
    <location>
        <begin position="75"/>
        <end position="95"/>
    </location>
</feature>
<dbReference type="InterPro" id="IPR003445">
    <property type="entry name" value="Cat_transpt"/>
</dbReference>
<evidence type="ECO:0000256" key="12">
    <source>
        <dbReference type="SAM" id="Phobius"/>
    </source>
</evidence>
<sequence length="486" mass="52014">MNQPAFTLKPVLFVLGELLAILGVFMVVPGLVDAWSGDADWMGFFIAGGFTALIGLMLVFANFERHLTLNRRQAFLLTVLSWVGISAFSAMPFTFSRLSLSYTDALFEAVSGLTTTGSTVITGLDVAPPGILLWRSLLHWLGGIGIVVMAISLLPFLRVGGMQLFKMESSDTNDKVVARVSQFTLSLVLIYAGLTALCCVALVLAGMTFFEAINHAMATISTGGFSTSDASVGHFNSLAVNWIIIIFMIAGGLPITLFIRALRGGGFSAFNETQVRGFLIFALFATLVLTGEQVFRGAEDVFATFTHVAFMVVTIVTTTGFASTDYTLWGHFAVACAFALTFVGACTGSTAGGIKIFRFQIAWKLYRSHIHRLISPNAVEVARFGDRRITEDVSASVMLFFFVYIGTVGAITLFLASVGLDWVTAVSGAATAVGNVGPGLGNIIGPAGNFQALPDAAKWALSLGMLLGRLEFFSILVLLSARFWKA</sequence>
<proteinExistence type="inferred from homology"/>
<feature type="binding site" evidence="11">
    <location>
        <position position="223"/>
    </location>
    <ligand>
        <name>K(+)</name>
        <dbReference type="ChEBI" id="CHEBI:29103"/>
    </ligand>
</feature>
<dbReference type="GO" id="GO:0015379">
    <property type="term" value="F:potassium:chloride symporter activity"/>
    <property type="evidence" value="ECO:0007669"/>
    <property type="project" value="InterPro"/>
</dbReference>
<keyword evidence="5 12" id="KW-0812">Transmembrane</keyword>
<keyword evidence="2 10" id="KW-0813">Transport</keyword>
<comment type="similarity">
    <text evidence="10">Belongs to the TrkH potassium transport family.</text>
</comment>
<feature type="binding site" evidence="11">
    <location>
        <position position="115"/>
    </location>
    <ligand>
        <name>K(+)</name>
        <dbReference type="ChEBI" id="CHEBI:29103"/>
    </ligand>
</feature>
<keyword evidence="14" id="KW-1185">Reference proteome</keyword>
<keyword evidence="10" id="KW-0997">Cell inner membrane</keyword>
<keyword evidence="8 10" id="KW-0406">Ion transport</keyword>
<evidence type="ECO:0000256" key="10">
    <source>
        <dbReference type="PIRNR" id="PIRNR006247"/>
    </source>
</evidence>
<feature type="transmembrane region" description="Helical" evidence="12">
    <location>
        <begin position="44"/>
        <end position="63"/>
    </location>
</feature>
<comment type="subcellular location">
    <subcellularLocation>
        <location evidence="10">Cell inner membrane</location>
        <topology evidence="10">Multi-pass membrane protein</topology>
    </subcellularLocation>
    <subcellularLocation>
        <location evidence="1">Cell membrane</location>
        <topology evidence="1">Multi-pass membrane protein</topology>
    </subcellularLocation>
</comment>
<feature type="transmembrane region" description="Helical" evidence="12">
    <location>
        <begin position="459"/>
        <end position="481"/>
    </location>
</feature>
<feature type="binding site" evidence="11">
    <location>
        <position position="435"/>
    </location>
    <ligand>
        <name>K(+)</name>
        <dbReference type="ChEBI" id="CHEBI:29103"/>
    </ligand>
</feature>
<evidence type="ECO:0000256" key="5">
    <source>
        <dbReference type="ARBA" id="ARBA00022692"/>
    </source>
</evidence>
<dbReference type="AlphaFoldDB" id="A0A7X0DLF6"/>
<gene>
    <name evidence="13" type="ORF">FHS48_001350</name>
</gene>
<dbReference type="PIRSF" id="PIRSF006247">
    <property type="entry name" value="TrkH"/>
    <property type="match status" value="1"/>
</dbReference>
<keyword evidence="7 12" id="KW-1133">Transmembrane helix</keyword>
<comment type="function">
    <text evidence="10">Low-affinity potassium transport system. Interacts with Trk system potassium uptake protein TrkA.</text>
</comment>
<name>A0A7X0DLF6_NOVIT</name>
<evidence type="ECO:0000256" key="1">
    <source>
        <dbReference type="ARBA" id="ARBA00004651"/>
    </source>
</evidence>
<feature type="transmembrane region" description="Helical" evidence="12">
    <location>
        <begin position="328"/>
        <end position="357"/>
    </location>
</feature>
<keyword evidence="9 10" id="KW-0472">Membrane</keyword>
<keyword evidence="11" id="KW-0479">Metal-binding</keyword>
<evidence type="ECO:0000256" key="11">
    <source>
        <dbReference type="PIRSR" id="PIRSR006247-1"/>
    </source>
</evidence>
<feature type="transmembrane region" description="Helical" evidence="12">
    <location>
        <begin position="12"/>
        <end position="32"/>
    </location>
</feature>
<dbReference type="InterPro" id="IPR004772">
    <property type="entry name" value="TrkH"/>
</dbReference>
<dbReference type="GO" id="GO:0005886">
    <property type="term" value="C:plasma membrane"/>
    <property type="evidence" value="ECO:0007669"/>
    <property type="project" value="UniProtKB-SubCell"/>
</dbReference>
<evidence type="ECO:0000256" key="3">
    <source>
        <dbReference type="ARBA" id="ARBA00022475"/>
    </source>
</evidence>
<evidence type="ECO:0000313" key="14">
    <source>
        <dbReference type="Proteomes" id="UP000544872"/>
    </source>
</evidence>
<feature type="transmembrane region" description="Helical" evidence="12">
    <location>
        <begin position="397"/>
        <end position="418"/>
    </location>
</feature>
<organism evidence="13 14">
    <name type="scientific">Novispirillum itersonii</name>
    <name type="common">Aquaspirillum itersonii</name>
    <dbReference type="NCBI Taxonomy" id="189"/>
    <lineage>
        <taxon>Bacteria</taxon>
        <taxon>Pseudomonadati</taxon>
        <taxon>Pseudomonadota</taxon>
        <taxon>Alphaproteobacteria</taxon>
        <taxon>Rhodospirillales</taxon>
        <taxon>Novispirillaceae</taxon>
        <taxon>Novispirillum</taxon>
    </lineage>
</organism>
<comment type="caution">
    <text evidence="13">The sequence shown here is derived from an EMBL/GenBank/DDBJ whole genome shotgun (WGS) entry which is preliminary data.</text>
</comment>
<feature type="binding site" evidence="11">
    <location>
        <position position="319"/>
    </location>
    <ligand>
        <name>K(+)</name>
        <dbReference type="ChEBI" id="CHEBI:29103"/>
    </ligand>
</feature>
<feature type="transmembrane region" description="Helical" evidence="12">
    <location>
        <begin position="301"/>
        <end position="322"/>
    </location>
</feature>
<feature type="transmembrane region" description="Helical" evidence="12">
    <location>
        <begin position="183"/>
        <end position="206"/>
    </location>
</feature>
<evidence type="ECO:0000256" key="8">
    <source>
        <dbReference type="ARBA" id="ARBA00023065"/>
    </source>
</evidence>
<feature type="binding site" evidence="11">
    <location>
        <position position="436"/>
    </location>
    <ligand>
        <name>K(+)</name>
        <dbReference type="ChEBI" id="CHEBI:29103"/>
    </ligand>
</feature>
<feature type="transmembrane region" description="Helical" evidence="12">
    <location>
        <begin position="239"/>
        <end position="261"/>
    </location>
</feature>
<evidence type="ECO:0000313" key="13">
    <source>
        <dbReference type="EMBL" id="MBB6209940.1"/>
    </source>
</evidence>
<protein>
    <recommendedName>
        <fullName evidence="10">Trk system potassium uptake protein</fullName>
    </recommendedName>
</protein>
<evidence type="ECO:0000256" key="9">
    <source>
        <dbReference type="ARBA" id="ARBA00023136"/>
    </source>
</evidence>